<dbReference type="Pfam" id="PF13365">
    <property type="entry name" value="Trypsin_2"/>
    <property type="match status" value="1"/>
</dbReference>
<dbReference type="AlphaFoldDB" id="A0A101RKY6"/>
<protein>
    <recommendedName>
        <fullName evidence="3">Serine protease</fullName>
    </recommendedName>
</protein>
<organism evidence="1 2">
    <name type="scientific">Streptomyces canus</name>
    <dbReference type="NCBI Taxonomy" id="58343"/>
    <lineage>
        <taxon>Bacteria</taxon>
        <taxon>Bacillati</taxon>
        <taxon>Actinomycetota</taxon>
        <taxon>Actinomycetes</taxon>
        <taxon>Kitasatosporales</taxon>
        <taxon>Streptomycetaceae</taxon>
        <taxon>Streptomyces</taxon>
        <taxon>Streptomyces aurantiacus group</taxon>
    </lineage>
</organism>
<dbReference type="RefSeq" id="WP_059211412.1">
    <property type="nucleotide sequence ID" value="NZ_KQ948681.1"/>
</dbReference>
<dbReference type="SUPFAM" id="SSF50494">
    <property type="entry name" value="Trypsin-like serine proteases"/>
    <property type="match status" value="1"/>
</dbReference>
<dbReference type="InterPro" id="IPR009003">
    <property type="entry name" value="Peptidase_S1_PA"/>
</dbReference>
<dbReference type="EMBL" id="LMWU01000070">
    <property type="protein sequence ID" value="KUN57532.1"/>
    <property type="molecule type" value="Genomic_DNA"/>
</dbReference>
<sequence length="305" mass="32926">MTTDASSRRVDDGLSSGSRRVLEVPALASLYVQPLSPMATVERGRAATAFVVRNRAGEPFLITNRHVVTGRNSKDNDRPSGAEISALRVLVQMAGPTLRWTALVLELGDEDGRPLWLEHPDHGKDVDVVAYPLPSESEENLDLIAYSAAGPACARVDLTTEMFVIGYPIGFDPFRASASIGVWARGTVAWPPGMDWEDLPSTLIDCRARPGQSGSPVVFYADAHTTYLAADGVRRTGPVWDLVGIYSGRIAEGSDVGIVWKRSAIDAIVERGHRPLKPLVSPFDESVDRQLLTDPASKVPDQAGS</sequence>
<reference evidence="1 2" key="1">
    <citation type="submission" date="2015-10" db="EMBL/GenBank/DDBJ databases">
        <title>Draft genome sequence of Streptomyces canus DSM 40017, type strain for the species Streptomyces canus.</title>
        <authorList>
            <person name="Ruckert C."/>
            <person name="Winkler A."/>
            <person name="Kalinowski J."/>
            <person name="Kampfer P."/>
            <person name="Glaeser S."/>
        </authorList>
    </citation>
    <scope>NUCLEOTIDE SEQUENCE [LARGE SCALE GENOMIC DNA]</scope>
    <source>
        <strain evidence="1 2">DSM 40017</strain>
    </source>
</reference>
<proteinExistence type="predicted"/>
<evidence type="ECO:0008006" key="3">
    <source>
        <dbReference type="Google" id="ProtNLM"/>
    </source>
</evidence>
<gene>
    <name evidence="1" type="ORF">AQJ46_46540</name>
</gene>
<comment type="caution">
    <text evidence="1">The sequence shown here is derived from an EMBL/GenBank/DDBJ whole genome shotgun (WGS) entry which is preliminary data.</text>
</comment>
<name>A0A101RKY6_9ACTN</name>
<dbReference type="Proteomes" id="UP000053669">
    <property type="component" value="Unassembled WGS sequence"/>
</dbReference>
<accession>A0A101RKY6</accession>
<evidence type="ECO:0000313" key="1">
    <source>
        <dbReference type="EMBL" id="KUN57532.1"/>
    </source>
</evidence>
<dbReference type="STRING" id="58343.AQJ46_46540"/>
<evidence type="ECO:0000313" key="2">
    <source>
        <dbReference type="Proteomes" id="UP000053669"/>
    </source>
</evidence>